<sequence length="135" mass="14680">MSYPINKSPDQWRALLEQKGAEPAAFDITRHAATEPPFSGKYAAHRAPGSYHCICCDALLFDSASKFDAHCGWPSFLQARPAAILEITDRSLGMMRVETVCHQCGAHLGHVFEDGPAPGGLRYCINSASLNFTPS</sequence>
<evidence type="ECO:0000256" key="2">
    <source>
        <dbReference type="ARBA" id="ARBA00023002"/>
    </source>
</evidence>
<evidence type="ECO:0000256" key="3">
    <source>
        <dbReference type="ARBA" id="ARBA00048488"/>
    </source>
</evidence>
<name>A0A1J5PVC7_9ZZZZ</name>
<dbReference type="AlphaFoldDB" id="A0A1J5PVC7"/>
<dbReference type="Pfam" id="PF01641">
    <property type="entry name" value="SelR"/>
    <property type="match status" value="1"/>
</dbReference>
<dbReference type="PANTHER" id="PTHR10173:SF52">
    <property type="entry name" value="METHIONINE-R-SULFOXIDE REDUCTASE B1"/>
    <property type="match status" value="1"/>
</dbReference>
<evidence type="ECO:0000313" key="5">
    <source>
        <dbReference type="EMBL" id="OIQ69243.1"/>
    </source>
</evidence>
<keyword evidence="2 5" id="KW-0560">Oxidoreductase</keyword>
<proteinExistence type="predicted"/>
<dbReference type="SUPFAM" id="SSF51316">
    <property type="entry name" value="Mss4-like"/>
    <property type="match status" value="1"/>
</dbReference>
<comment type="caution">
    <text evidence="5">The sequence shown here is derived from an EMBL/GenBank/DDBJ whole genome shotgun (WGS) entry which is preliminary data.</text>
</comment>
<evidence type="ECO:0000256" key="1">
    <source>
        <dbReference type="ARBA" id="ARBA00012499"/>
    </source>
</evidence>
<dbReference type="PANTHER" id="PTHR10173">
    <property type="entry name" value="METHIONINE SULFOXIDE REDUCTASE"/>
    <property type="match status" value="1"/>
</dbReference>
<dbReference type="GO" id="GO:0033743">
    <property type="term" value="F:peptide-methionine (R)-S-oxide reductase activity"/>
    <property type="evidence" value="ECO:0007669"/>
    <property type="project" value="UniProtKB-EC"/>
</dbReference>
<evidence type="ECO:0000259" key="4">
    <source>
        <dbReference type="PROSITE" id="PS51790"/>
    </source>
</evidence>
<dbReference type="InterPro" id="IPR002579">
    <property type="entry name" value="Met_Sox_Rdtase_MsrB_dom"/>
</dbReference>
<feature type="domain" description="MsrB" evidence="4">
    <location>
        <begin position="9"/>
        <end position="135"/>
    </location>
</feature>
<gene>
    <name evidence="5" type="primary">msrB_16</name>
    <name evidence="5" type="ORF">GALL_491580</name>
</gene>
<dbReference type="EMBL" id="MLJW01004838">
    <property type="protein sequence ID" value="OIQ69243.1"/>
    <property type="molecule type" value="Genomic_DNA"/>
</dbReference>
<protein>
    <recommendedName>
        <fullName evidence="1">peptide-methionine (R)-S-oxide reductase</fullName>
        <ecNumber evidence="1">1.8.4.12</ecNumber>
    </recommendedName>
</protein>
<dbReference type="GO" id="GO:0005737">
    <property type="term" value="C:cytoplasm"/>
    <property type="evidence" value="ECO:0007669"/>
    <property type="project" value="TreeGrafter"/>
</dbReference>
<dbReference type="Gene3D" id="2.170.150.20">
    <property type="entry name" value="Peptide methionine sulfoxide reductase"/>
    <property type="match status" value="1"/>
</dbReference>
<dbReference type="NCBIfam" id="TIGR00357">
    <property type="entry name" value="peptide-methionine (R)-S-oxide reductase MsrB"/>
    <property type="match status" value="1"/>
</dbReference>
<dbReference type="PROSITE" id="PS51790">
    <property type="entry name" value="MSRB"/>
    <property type="match status" value="1"/>
</dbReference>
<dbReference type="InterPro" id="IPR011057">
    <property type="entry name" value="Mss4-like_sf"/>
</dbReference>
<organism evidence="5">
    <name type="scientific">mine drainage metagenome</name>
    <dbReference type="NCBI Taxonomy" id="410659"/>
    <lineage>
        <taxon>unclassified sequences</taxon>
        <taxon>metagenomes</taxon>
        <taxon>ecological metagenomes</taxon>
    </lineage>
</organism>
<reference evidence="5" key="1">
    <citation type="submission" date="2016-10" db="EMBL/GenBank/DDBJ databases">
        <title>Sequence of Gallionella enrichment culture.</title>
        <authorList>
            <person name="Poehlein A."/>
            <person name="Muehling M."/>
            <person name="Daniel R."/>
        </authorList>
    </citation>
    <scope>NUCLEOTIDE SEQUENCE</scope>
</reference>
<dbReference type="GO" id="GO:0030091">
    <property type="term" value="P:protein repair"/>
    <property type="evidence" value="ECO:0007669"/>
    <property type="project" value="InterPro"/>
</dbReference>
<comment type="catalytic activity">
    <reaction evidence="3">
        <text>L-methionyl-[protein] + [thioredoxin]-disulfide + H2O = L-methionyl-(R)-S-oxide-[protein] + [thioredoxin]-dithiol</text>
        <dbReference type="Rhea" id="RHEA:24164"/>
        <dbReference type="Rhea" id="RHEA-COMP:10698"/>
        <dbReference type="Rhea" id="RHEA-COMP:10700"/>
        <dbReference type="Rhea" id="RHEA-COMP:12313"/>
        <dbReference type="Rhea" id="RHEA-COMP:12314"/>
        <dbReference type="ChEBI" id="CHEBI:15377"/>
        <dbReference type="ChEBI" id="CHEBI:16044"/>
        <dbReference type="ChEBI" id="CHEBI:29950"/>
        <dbReference type="ChEBI" id="CHEBI:45764"/>
        <dbReference type="ChEBI" id="CHEBI:50058"/>
        <dbReference type="EC" id="1.8.4.12"/>
    </reaction>
</comment>
<dbReference type="InterPro" id="IPR028427">
    <property type="entry name" value="Met_Sox_Rdtase_MsrB"/>
</dbReference>
<dbReference type="EC" id="1.8.4.12" evidence="1"/>
<accession>A0A1J5PVC7</accession>
<dbReference type="GO" id="GO:0006979">
    <property type="term" value="P:response to oxidative stress"/>
    <property type="evidence" value="ECO:0007669"/>
    <property type="project" value="InterPro"/>
</dbReference>